<name>A0A0E9TWY8_ANGAN</name>
<evidence type="ECO:0000313" key="2">
    <source>
        <dbReference type="EMBL" id="JAH58204.1"/>
    </source>
</evidence>
<reference evidence="2" key="1">
    <citation type="submission" date="2014-11" db="EMBL/GenBank/DDBJ databases">
        <authorList>
            <person name="Amaro Gonzalez C."/>
        </authorList>
    </citation>
    <scope>NUCLEOTIDE SEQUENCE</scope>
</reference>
<reference evidence="2" key="2">
    <citation type="journal article" date="2015" name="Fish Shellfish Immunol.">
        <title>Early steps in the European eel (Anguilla anguilla)-Vibrio vulnificus interaction in the gills: Role of the RtxA13 toxin.</title>
        <authorList>
            <person name="Callol A."/>
            <person name="Pajuelo D."/>
            <person name="Ebbesson L."/>
            <person name="Teles M."/>
            <person name="MacKenzie S."/>
            <person name="Amaro C."/>
        </authorList>
    </citation>
    <scope>NUCLEOTIDE SEQUENCE</scope>
</reference>
<proteinExistence type="predicted"/>
<keyword evidence="1" id="KW-0812">Transmembrane</keyword>
<sequence>MLLAKRDAQSQGANLVKYKSNYLWTGITGSTFFTFLPTIMDFCKNPVLWLEQGSPTLALESCWISLLLYG</sequence>
<keyword evidence="1" id="KW-0472">Membrane</keyword>
<protein>
    <submittedName>
        <fullName evidence="2">Uncharacterized protein</fullName>
    </submittedName>
</protein>
<feature type="transmembrane region" description="Helical" evidence="1">
    <location>
        <begin position="21"/>
        <end position="40"/>
    </location>
</feature>
<dbReference type="EMBL" id="GBXM01050373">
    <property type="protein sequence ID" value="JAH58204.1"/>
    <property type="molecule type" value="Transcribed_RNA"/>
</dbReference>
<organism evidence="2">
    <name type="scientific">Anguilla anguilla</name>
    <name type="common">European freshwater eel</name>
    <name type="synonym">Muraena anguilla</name>
    <dbReference type="NCBI Taxonomy" id="7936"/>
    <lineage>
        <taxon>Eukaryota</taxon>
        <taxon>Metazoa</taxon>
        <taxon>Chordata</taxon>
        <taxon>Craniata</taxon>
        <taxon>Vertebrata</taxon>
        <taxon>Euteleostomi</taxon>
        <taxon>Actinopterygii</taxon>
        <taxon>Neopterygii</taxon>
        <taxon>Teleostei</taxon>
        <taxon>Anguilliformes</taxon>
        <taxon>Anguillidae</taxon>
        <taxon>Anguilla</taxon>
    </lineage>
</organism>
<dbReference type="AlphaFoldDB" id="A0A0E9TWY8"/>
<evidence type="ECO:0000256" key="1">
    <source>
        <dbReference type="SAM" id="Phobius"/>
    </source>
</evidence>
<keyword evidence="1" id="KW-1133">Transmembrane helix</keyword>
<accession>A0A0E9TWY8</accession>